<dbReference type="InterPro" id="IPR028994">
    <property type="entry name" value="Integrin_alpha_N"/>
</dbReference>
<protein>
    <submittedName>
        <fullName evidence="4">Uncharacterized protein</fullName>
    </submittedName>
</protein>
<evidence type="ECO:0000259" key="2">
    <source>
        <dbReference type="Pfam" id="PF18276"/>
    </source>
</evidence>
<keyword evidence="5" id="KW-1185">Reference proteome</keyword>
<dbReference type="PANTHER" id="PTHR46580">
    <property type="entry name" value="SENSOR KINASE-RELATED"/>
    <property type="match status" value="1"/>
</dbReference>
<reference evidence="4 5" key="2">
    <citation type="submission" date="2020-03" db="EMBL/GenBank/DDBJ databases">
        <authorList>
            <person name="Ichikawa N."/>
            <person name="Kimura A."/>
            <person name="Kitahashi Y."/>
            <person name="Uohara A."/>
        </authorList>
    </citation>
    <scope>NUCLEOTIDE SEQUENCE [LARGE SCALE GENOMIC DNA]</scope>
    <source>
        <strain evidence="4 5">NBRC 108639</strain>
    </source>
</reference>
<evidence type="ECO:0000313" key="4">
    <source>
        <dbReference type="EMBL" id="GFJ85828.1"/>
    </source>
</evidence>
<sequence length="3130" mass="335556">MGLVAHDGGRQVPSAGDGPAMVTVVAEDTQEQSARLEQETRRGEGVQERIASALVAGARVTAANGAPVPPGLVAPPVEVEECGCEDCRAATSPSAYLADLVGYLSGRMTHTGIQQTLGGLSRMLCQPLPDLPLDCPATEEEVSQVRLVVESMEELIGRELPGAPDAAVSPLSHRVTFVVAADVDGDGRDELVLGFDEEWVTQGEPARSGLWVLHYDQAVRRWQHLRPGGDARRAALLLPFGTHAIAGFAGRFRADSLGRDQLAVAVTIDGSAGAAYWVLQFDPGVAPGQDPWIRVGPGPGVGPGADLVLPVGSVTGALAADVDGDGLDEFVAFGTAPPDVGGVGDRLDAFWVYDLVGDAWVSLTAPGDAAGVAFTCFSAPGNPSRARIGRATAGDVDLDGREEIIAVPQDPDSRFIAVLRYGGTPGQWAHVAPSGQPLEADVVQILPGPTAHALVGSVSASNRPDLVTASAAEPTRFIEWRYTPPAQFDQNPYFADGPAADVSPEQLPADLAVLADVDGDGRDELVVLTHRRLGLDRRDAGWVMHRDDNSVWTHLSPIPGHPLGADIEWTPDGRWPAWSVVAADVDGDDRDELVLSIGEANTIWVLDYDPDAGRWQHLSPVVPAGIGSRYAFAAYRALLLEAGASFDDLRLAAGADAAERAALAERLGVSLAGGRPDVLDRMLLDPATVDMAALETLFGLASTRRDRLSQGLVEGTGAGQVRRWRVNGARWSADPACANTDPDGVLHLRASRTTPGQAEVRACRDPAWTEDVALGEGPTDGPVVLREVLDSGLTGSVLLGLPEAVADADVQVRIFPTLVVDRWRRLREQWDAADVPDDPFRPGAASGGEIRRPIVDPAVIGPDDFRLPVPTPGQAAPDGVFDLWIRRRAWLDGVLAGLRQIGPDTGDLLTSMRTSNPQHLATPWAGATADLDALADSILTGPATERAAATATVRDELHLPVDAFLRLLALRDTAPPLTAADQAEFRWILALAHRRSSFPAWLAEEAAASVRLDAATFVVTPRPVTEGAWPPEPGTPLPLVDPERVAADDLPRSVAGDEARVLWARRAEELAGNADTVTGARPDGWEKQLRVALGSVVPGGALTWSAWVLARSGELDDQDPDTVAAAVTAISATFGDVGVAAFRRLAEVTAVFGDGLTPTGPGWADAERTLATARKSAVLYPVWLAQENPPGRPMPFWKVLRLAQTRWLSPVEDRQAWLIGLEVRCRPPAVDPDLVPVESIRTGNAPGPGCAAERRHAERVGELTAHQDALRAVLADHTGSGWLQRVDATLLAGLWTDAERAAVRADLAARRAATSAPTVVKEVFGPDAGRIATLQADLDATGPAAAAAREVISGELGFSTESAFRELAELMAAPDQASPAQLAVLDATLAAAWLLGPVTRAERLADLLGLRVRDVIAPVRLDLAAWRRLLAVRDLAAAGSPLLDTEIDDLIDILLRCVKERRFGAWQAGEQDTAAADRVRLGPDSFVLPDETWTPTSPRSWRVRDTERRSWRATVRARTDQHDAVLAAVLDAVARTEQATLPGYRDELLAALPVPATQPGLGAGARWVTDHLLVDTAESGIRRTTRVAHAIDTLLTLLWSVRTGQAHDAYPDLALEAPTFDEDWRWIGSYATWRSAMLVHLYPENLLRPTLRRYQSPALTEALTDLRSSRQLTPVQARRIAGRYAEYLSDVARLDQGQIICAQVRTAWTPLLLVSPPGRTTNCRLFVTVSESSRRVYWALEDISAAAAATGYALSFWHRLDAFATGDVTTLVGAAQYAPDHWVGGKQWRFVFAQTRDVEGERLSFARYDLTAATWDSEATTLEAPPGATEFRAWLFATPAGTPPRVGFEYEVIQGDRREVVRRARSLNAKGTNWAREDFVTLGAYGTWQPVDGGADYAAAAITARALLSGDIDGDGRDELVVVPTTDAAPVVLRYDGAAWTRLPAPPITIPPDARVVVGRFTATAAGDLRDDIAWVREGAHTTVLSFSGGWTITGDTTGWVPQLGATHVVAGDFDGDGRAEIAVAGRINFPFPFDVPGTSAFWILGNTDQGMQPKQSLIGTDPTAPDHRSSIDIGLRAAFRCAPYTASWAEGPEISRPRPGFVLAGDFDGDGRDELAAALDPVNGQISQGNDLWVMDVLPGSGRWAPLGPAAVNPQYPLHTVLDLSGDELRLLGGVTGDFDGDDRDEIAIFPLVERAGTGTSIIIADFRPGNDPANPAQNGQWGTLPNLDLSAATRPAETAVSGDFDGDGADEIVVLGNDMLWLRKFDVAANEWIELPSDLLRPGDPTGFAFGRAGNFTGATGTALTPRRGARLDRVPDQVALHPGTLVETTPAAGTPFQQRSVVGAGTSPTVLGRQLTAIALRAAGCTPPAWSVPRWLGGWPWSLDDTLPARQRASRSRALIGANLTAPATVRRYLEEAFYDLPVAVALALQDSHDYDHALDWYRIVFDYAAAAADRKSYYGLVLDEHGTAGDAPADPTGYARDLLTWVRDPLNPHAVAAIRPHSYTRGTLQLLIRCLLDYADAEFTRDTPESVERARVLYRSAVDLLDEPVLRQRLGRCDDVIVRIPATVQPTLAAAPPPILRDALPSPSDPRVPALGTLVGPSVAAVMTRVTASLEPTLLPHAPSIAGPTFCVSPNPVLTGLRLHAELNLFKLRTGRNIAGLRRTLDLYAAPTDQTSGLPMIGADGELVLPGLRAPAPTPYRYTALVEQARVLASQAREAESTMLAALEKRDAEALSLLRARQEVRVARASVQVQELRVRQAEDRVTAAQAQQDRAAFQEDYFGDLLSAGPLAFEREALSLLGTAAGLQLAAAVAYAAAAGLSAASAIANWDPSKTYEKLAALASSTGAALSAGAANASTWSQWNSLQAGYARTQQSWQLQQQLARFDRTIAGAQVTVETDGVRIAEQERAIGEIQADNAEQLLEFQAAKFTNVNLYDWLSDVLERTYRWYLQQGTSMAQLAAAQLAFERQEDQPPAIQADYWEPPAQGFDALTEGTGPDRRGLTGAERLLQDIAELEQYAFTTARRRQQLTRTISLAQLDPLGLARLRTDGVVTFATPMRLFDEDFPGHHLRLIRRVSLSVVALTPPRASERPSAAAEPPESSSDPTSSKPSSCAANRKRCRSWKR</sequence>
<evidence type="ECO:0000256" key="1">
    <source>
        <dbReference type="SAM" id="MobiDB-lite"/>
    </source>
</evidence>
<feature type="region of interest" description="Disordered" evidence="1">
    <location>
        <begin position="3090"/>
        <end position="3130"/>
    </location>
</feature>
<accession>A0A6V8KT45</accession>
<dbReference type="InterPro" id="IPR040840">
    <property type="entry name" value="TcA_TcB_BD"/>
</dbReference>
<dbReference type="Pfam" id="PF18276">
    <property type="entry name" value="TcA_TcB_BD"/>
    <property type="match status" value="1"/>
</dbReference>
<dbReference type="EMBL" id="BLPF01000004">
    <property type="protein sequence ID" value="GFJ85828.1"/>
    <property type="molecule type" value="Genomic_DNA"/>
</dbReference>
<reference evidence="4 5" key="1">
    <citation type="submission" date="2020-03" db="EMBL/GenBank/DDBJ databases">
        <title>Whole genome shotgun sequence of Phytohabitans houttuyneae NBRC 108639.</title>
        <authorList>
            <person name="Komaki H."/>
            <person name="Tamura T."/>
        </authorList>
    </citation>
    <scope>NUCLEOTIDE SEQUENCE [LARGE SCALE GENOMIC DNA]</scope>
    <source>
        <strain evidence="4 5">NBRC 108639</strain>
    </source>
</reference>
<dbReference type="Gene3D" id="2.40.128.340">
    <property type="match status" value="1"/>
</dbReference>
<name>A0A6V8KT45_9ACTN</name>
<feature type="domain" description="ABC toxin N-terminal" evidence="3">
    <location>
        <begin position="1569"/>
        <end position="1661"/>
    </location>
</feature>
<evidence type="ECO:0000313" key="5">
    <source>
        <dbReference type="Proteomes" id="UP000482800"/>
    </source>
</evidence>
<dbReference type="InterPro" id="IPR046839">
    <property type="entry name" value="ABC_toxin_N"/>
</dbReference>
<proteinExistence type="predicted"/>
<dbReference type="Gene3D" id="2.130.10.130">
    <property type="entry name" value="Integrin alpha, N-terminal"/>
    <property type="match status" value="2"/>
</dbReference>
<feature type="domain" description="Tc toxin complex TcA C-terminal TcB-binding" evidence="2">
    <location>
        <begin position="2898"/>
        <end position="3093"/>
    </location>
</feature>
<feature type="compositionally biased region" description="Low complexity" evidence="1">
    <location>
        <begin position="3090"/>
        <end position="3117"/>
    </location>
</feature>
<dbReference type="SUPFAM" id="SSF69318">
    <property type="entry name" value="Integrin alpha N-terminal domain"/>
    <property type="match status" value="2"/>
</dbReference>
<dbReference type="Pfam" id="PF20220">
    <property type="entry name" value="ABC_toxin_N"/>
    <property type="match status" value="1"/>
</dbReference>
<evidence type="ECO:0000259" key="3">
    <source>
        <dbReference type="Pfam" id="PF20220"/>
    </source>
</evidence>
<gene>
    <name evidence="4" type="ORF">Phou_100080</name>
</gene>
<comment type="caution">
    <text evidence="4">The sequence shown here is derived from an EMBL/GenBank/DDBJ whole genome shotgun (WGS) entry which is preliminary data.</text>
</comment>
<feature type="compositionally biased region" description="Basic residues" evidence="1">
    <location>
        <begin position="3121"/>
        <end position="3130"/>
    </location>
</feature>
<organism evidence="4 5">
    <name type="scientific">Phytohabitans houttuyneae</name>
    <dbReference type="NCBI Taxonomy" id="1076126"/>
    <lineage>
        <taxon>Bacteria</taxon>
        <taxon>Bacillati</taxon>
        <taxon>Actinomycetota</taxon>
        <taxon>Actinomycetes</taxon>
        <taxon>Micromonosporales</taxon>
        <taxon>Micromonosporaceae</taxon>
    </lineage>
</organism>
<dbReference type="Proteomes" id="UP000482800">
    <property type="component" value="Unassembled WGS sequence"/>
</dbReference>